<dbReference type="GO" id="GO:0009002">
    <property type="term" value="F:serine-type D-Ala-D-Ala carboxypeptidase activity"/>
    <property type="evidence" value="ECO:0007669"/>
    <property type="project" value="InterPro"/>
</dbReference>
<feature type="region of interest" description="Disordered" evidence="10">
    <location>
        <begin position="30"/>
        <end position="55"/>
    </location>
</feature>
<dbReference type="PANTHER" id="PTHR21581">
    <property type="entry name" value="D-ALANYL-D-ALANINE CARBOXYPEPTIDASE"/>
    <property type="match status" value="1"/>
</dbReference>
<organism evidence="14 15">
    <name type="scientific">Frisingicoccus caecimuris</name>
    <dbReference type="NCBI Taxonomy" id="1796636"/>
    <lineage>
        <taxon>Bacteria</taxon>
        <taxon>Bacillati</taxon>
        <taxon>Bacillota</taxon>
        <taxon>Clostridia</taxon>
        <taxon>Lachnospirales</taxon>
        <taxon>Lachnospiraceae</taxon>
        <taxon>Frisingicoccus</taxon>
    </lineage>
</organism>
<dbReference type="Proteomes" id="UP000295711">
    <property type="component" value="Unassembled WGS sequence"/>
</dbReference>
<evidence type="ECO:0000259" key="13">
    <source>
        <dbReference type="Pfam" id="PF00768"/>
    </source>
</evidence>
<keyword evidence="14" id="KW-0645">Protease</keyword>
<dbReference type="GO" id="GO:0071555">
    <property type="term" value="P:cell wall organization"/>
    <property type="evidence" value="ECO:0007669"/>
    <property type="project" value="UniProtKB-KW"/>
</dbReference>
<keyword evidence="6" id="KW-0961">Cell wall biogenesis/degradation</keyword>
<keyword evidence="3" id="KW-0378">Hydrolase</keyword>
<keyword evidence="5" id="KW-0573">Peptidoglycan synthesis</keyword>
<name>A0A4R2LBS7_9FIRM</name>
<feature type="compositionally biased region" description="Acidic residues" evidence="10">
    <location>
        <begin position="30"/>
        <end position="46"/>
    </location>
</feature>
<keyword evidence="4" id="KW-0133">Cell shape</keyword>
<gene>
    <name evidence="14" type="ORF">EV212_104117</name>
</gene>
<dbReference type="RefSeq" id="WP_132090360.1">
    <property type="nucleotide sequence ID" value="NZ_JANKAQ010000004.1"/>
</dbReference>
<feature type="chain" id="PRO_5020324920" evidence="12">
    <location>
        <begin position="24"/>
        <end position="523"/>
    </location>
</feature>
<dbReference type="SUPFAM" id="SSF56601">
    <property type="entry name" value="beta-lactamase/transpeptidase-like"/>
    <property type="match status" value="1"/>
</dbReference>
<feature type="active site" description="Acyl-ester intermediate" evidence="7">
    <location>
        <position position="92"/>
    </location>
</feature>
<evidence type="ECO:0000256" key="11">
    <source>
        <dbReference type="SAM" id="Phobius"/>
    </source>
</evidence>
<feature type="active site" description="Proton acceptor" evidence="7">
    <location>
        <position position="95"/>
    </location>
</feature>
<dbReference type="InterPro" id="IPR001967">
    <property type="entry name" value="Peptidase_S11_N"/>
</dbReference>
<evidence type="ECO:0000256" key="5">
    <source>
        <dbReference type="ARBA" id="ARBA00022984"/>
    </source>
</evidence>
<reference evidence="14 15" key="1">
    <citation type="submission" date="2019-03" db="EMBL/GenBank/DDBJ databases">
        <title>Genomic Encyclopedia of Type Strains, Phase IV (KMG-IV): sequencing the most valuable type-strain genomes for metagenomic binning, comparative biology and taxonomic classification.</title>
        <authorList>
            <person name="Goeker M."/>
        </authorList>
    </citation>
    <scope>NUCLEOTIDE SEQUENCE [LARGE SCALE GENOMIC DNA]</scope>
    <source>
        <strain evidence="14 15">DSM 28559</strain>
    </source>
</reference>
<evidence type="ECO:0000256" key="1">
    <source>
        <dbReference type="ARBA" id="ARBA00007164"/>
    </source>
</evidence>
<dbReference type="Gene3D" id="3.40.710.10">
    <property type="entry name" value="DD-peptidase/beta-lactamase superfamily"/>
    <property type="match status" value="1"/>
</dbReference>
<keyword evidence="11" id="KW-0472">Membrane</keyword>
<evidence type="ECO:0000256" key="4">
    <source>
        <dbReference type="ARBA" id="ARBA00022960"/>
    </source>
</evidence>
<dbReference type="EMBL" id="SLXA01000004">
    <property type="protein sequence ID" value="TCO85062.1"/>
    <property type="molecule type" value="Genomic_DNA"/>
</dbReference>
<evidence type="ECO:0000256" key="9">
    <source>
        <dbReference type="RuleBase" id="RU004016"/>
    </source>
</evidence>
<evidence type="ECO:0000256" key="6">
    <source>
        <dbReference type="ARBA" id="ARBA00023316"/>
    </source>
</evidence>
<keyword evidence="14" id="KW-0121">Carboxypeptidase</keyword>
<feature type="signal peptide" evidence="12">
    <location>
        <begin position="1"/>
        <end position="23"/>
    </location>
</feature>
<protein>
    <submittedName>
        <fullName evidence="14">D-alanyl-D-alanine carboxypeptidase</fullName>
    </submittedName>
</protein>
<keyword evidence="11" id="KW-0812">Transmembrane</keyword>
<dbReference type="InterPro" id="IPR018044">
    <property type="entry name" value="Peptidase_S11"/>
</dbReference>
<feature type="active site" evidence="7">
    <location>
        <position position="151"/>
    </location>
</feature>
<dbReference type="GO" id="GO:0006508">
    <property type="term" value="P:proteolysis"/>
    <property type="evidence" value="ECO:0007669"/>
    <property type="project" value="InterPro"/>
</dbReference>
<evidence type="ECO:0000313" key="15">
    <source>
        <dbReference type="Proteomes" id="UP000295711"/>
    </source>
</evidence>
<feature type="transmembrane region" description="Helical" evidence="11">
    <location>
        <begin position="471"/>
        <end position="491"/>
    </location>
</feature>
<dbReference type="PRINTS" id="PR00725">
    <property type="entry name" value="DADACBPTASE1"/>
</dbReference>
<proteinExistence type="inferred from homology"/>
<dbReference type="AlphaFoldDB" id="A0A4R2LBS7"/>
<feature type="binding site" evidence="8">
    <location>
        <position position="263"/>
    </location>
    <ligand>
        <name>substrate</name>
    </ligand>
</feature>
<evidence type="ECO:0000256" key="10">
    <source>
        <dbReference type="SAM" id="MobiDB-lite"/>
    </source>
</evidence>
<keyword evidence="11" id="KW-1133">Transmembrane helix</keyword>
<feature type="domain" description="Peptidase S11 D-alanyl-D-alanine carboxypeptidase A N-terminal" evidence="13">
    <location>
        <begin position="65"/>
        <end position="293"/>
    </location>
</feature>
<evidence type="ECO:0000256" key="3">
    <source>
        <dbReference type="ARBA" id="ARBA00022801"/>
    </source>
</evidence>
<keyword evidence="15" id="KW-1185">Reference proteome</keyword>
<keyword evidence="2 12" id="KW-0732">Signal</keyword>
<comment type="similarity">
    <text evidence="1 9">Belongs to the peptidase S11 family.</text>
</comment>
<accession>A0A4R2LBS7</accession>
<evidence type="ECO:0000256" key="8">
    <source>
        <dbReference type="PIRSR" id="PIRSR618044-2"/>
    </source>
</evidence>
<dbReference type="InterPro" id="IPR012338">
    <property type="entry name" value="Beta-lactam/transpept-like"/>
</dbReference>
<evidence type="ECO:0000256" key="12">
    <source>
        <dbReference type="SAM" id="SignalP"/>
    </source>
</evidence>
<dbReference type="Pfam" id="PF00768">
    <property type="entry name" value="Peptidase_S11"/>
    <property type="match status" value="1"/>
</dbReference>
<comment type="caution">
    <text evidence="14">The sequence shown here is derived from an EMBL/GenBank/DDBJ whole genome shotgun (WGS) entry which is preliminary data.</text>
</comment>
<sequence>MKRLFTLFMIGILSLSFVFPVYAEEDIYTEGESPEVAAESESETEAPPEIKPDDEVSTEDIVLYSEGVAVIDMDTGAVLYSKNMNRRLYPASITKVLTGYLACTYLDLNGEITFTQEALDGIDIWMDMNIGMEEGEVLSTDQALHALMMVSANEVACGLAEAVSGSVPAFAELMNKTAAGIGCKDTHFTNPNGLHDDNHYTTAYDMAQIARLAYTNKKFRSLLQEPAYVIEKTNKKEEPIELIQQHKMYMDSEYTYEGCLGGKTGFTSEAGSTLVTYAERNGLRLVCVTMKAQNWHHYTDTIQALDYCFNTYAKTSVTDQTDLALRLKAEVEDWQSVWNFDHRINSWNFFLNSGKLVDVRVNGSLAELTETFVPANTVALGVPPYDSYTGQCGTVEYYDGVRCMGSVPVYMVLPKLASDTTLSLNAVMSNERLMAMLEAKEQQMPVSAKDSVNAAAKSLYGRLLRMEISPVWVAACAAVILILILMFSIFLHTMRRRKRRKNYERLRRKRLEEKQRKENERTL</sequence>
<evidence type="ECO:0000313" key="14">
    <source>
        <dbReference type="EMBL" id="TCO85062.1"/>
    </source>
</evidence>
<dbReference type="GO" id="GO:0009252">
    <property type="term" value="P:peptidoglycan biosynthetic process"/>
    <property type="evidence" value="ECO:0007669"/>
    <property type="project" value="UniProtKB-KW"/>
</dbReference>
<dbReference type="GO" id="GO:0008360">
    <property type="term" value="P:regulation of cell shape"/>
    <property type="evidence" value="ECO:0007669"/>
    <property type="project" value="UniProtKB-KW"/>
</dbReference>
<dbReference type="PANTHER" id="PTHR21581:SF6">
    <property type="entry name" value="TRAFFICKING PROTEIN PARTICLE COMPLEX SUBUNIT 12"/>
    <property type="match status" value="1"/>
</dbReference>
<evidence type="ECO:0000256" key="2">
    <source>
        <dbReference type="ARBA" id="ARBA00022729"/>
    </source>
</evidence>
<evidence type="ECO:0000256" key="7">
    <source>
        <dbReference type="PIRSR" id="PIRSR618044-1"/>
    </source>
</evidence>
<dbReference type="OrthoDB" id="9791132at2"/>